<feature type="region of interest" description="Disordered" evidence="1">
    <location>
        <begin position="1"/>
        <end position="163"/>
    </location>
</feature>
<dbReference type="SMART" id="SM00507">
    <property type="entry name" value="HNHc"/>
    <property type="match status" value="1"/>
</dbReference>
<dbReference type="Pfam" id="PF02720">
    <property type="entry name" value="DUF222"/>
    <property type="match status" value="1"/>
</dbReference>
<dbReference type="Proteomes" id="UP000595374">
    <property type="component" value="Chromosome"/>
</dbReference>
<feature type="region of interest" description="Disordered" evidence="1">
    <location>
        <begin position="516"/>
        <end position="579"/>
    </location>
</feature>
<evidence type="ECO:0000313" key="3">
    <source>
        <dbReference type="EMBL" id="QQB13296.1"/>
    </source>
</evidence>
<dbReference type="InterPro" id="IPR003870">
    <property type="entry name" value="DUF222"/>
</dbReference>
<dbReference type="AlphaFoldDB" id="A0A7T4DID8"/>
<feature type="domain" description="HNH nuclease" evidence="2">
    <location>
        <begin position="695"/>
        <end position="747"/>
    </location>
</feature>
<evidence type="ECO:0000259" key="2">
    <source>
        <dbReference type="SMART" id="SM00507"/>
    </source>
</evidence>
<protein>
    <submittedName>
        <fullName evidence="3">DUF222 domain-containing protein</fullName>
    </submittedName>
</protein>
<dbReference type="CDD" id="cd00085">
    <property type="entry name" value="HNHc"/>
    <property type="match status" value="1"/>
</dbReference>
<feature type="compositionally biased region" description="Polar residues" evidence="1">
    <location>
        <begin position="532"/>
        <end position="546"/>
    </location>
</feature>
<dbReference type="InterPro" id="IPR003615">
    <property type="entry name" value="HNH_nuc"/>
</dbReference>
<feature type="compositionally biased region" description="Gly residues" evidence="1">
    <location>
        <begin position="799"/>
        <end position="812"/>
    </location>
</feature>
<reference evidence="3 4" key="1">
    <citation type="submission" date="2020-12" db="EMBL/GenBank/DDBJ databases">
        <title>FDA dAtabase for Regulatory Grade micrObial Sequences (FDA-ARGOS): Supporting development and validation of Infectious Disease Dx tests.</title>
        <authorList>
            <person name="Sproer C."/>
            <person name="Gronow S."/>
            <person name="Severitt S."/>
            <person name="Schroder I."/>
            <person name="Tallon L."/>
            <person name="Sadzewicz L."/>
            <person name="Zhao X."/>
            <person name="Boylan J."/>
            <person name="Ott S."/>
            <person name="Bowen H."/>
            <person name="Vavikolanu K."/>
            <person name="Mehta A."/>
            <person name="Aluvathingal J."/>
            <person name="Nadendla S."/>
            <person name="Lowell S."/>
            <person name="Myers T."/>
            <person name="Yan Y."/>
            <person name="Sichtig H."/>
        </authorList>
    </citation>
    <scope>NUCLEOTIDE SEQUENCE [LARGE SCALE GENOMIC DNA]</scope>
    <source>
        <strain evidence="3 4">FDAARGOS_990</strain>
    </source>
</reference>
<accession>A0A7T4DID8</accession>
<dbReference type="EMBL" id="CP065989">
    <property type="protein sequence ID" value="QQB13296.1"/>
    <property type="molecule type" value="Genomic_DNA"/>
</dbReference>
<name>A0A7T4DID8_9MICO</name>
<feature type="compositionally biased region" description="Polar residues" evidence="1">
    <location>
        <begin position="434"/>
        <end position="450"/>
    </location>
</feature>
<feature type="compositionally biased region" description="Low complexity" evidence="1">
    <location>
        <begin position="31"/>
        <end position="48"/>
    </location>
</feature>
<sequence length="821" mass="84650">MANGPLDTMTLTPNRKHPTPGNDAAGAHTAGSSSPESSPSSGDTPDTESLFDQLTNAGIDLTGNPLADTLAGLTPTPPAEDPELEPESTYFDTLGDDDLDGDDANQPGPAGSLHTGASENSDQPLDSDDVTGRVHGAAHDSASPHTTDAAGDPSTPSGEEQDSVEAEIAEIAAAAAALDGDTDVPAWVSRHPLFTGTAWADLTAFAPEVTTGITTLMHLDAQLRSFDKPMGPDEALLLVDGAEALSRVSEALSILALSVYDRVGTPAETGAKDTKSLIQDRLNLTRTEAHRRAEMAKNLGGRVDLAGQALKPLCPEVSEALHTGALSAGQAKTIDDCLAALPDWVSAEQRADVEKRLVAYAPTVRVSDIRAIFNRMLGYIDPDGKKPVEETPRSDYAVTMRPKRNGDWVLNGLLDPVAGAALNGLLTSRIKSATETTPDQDTSPTVSDSNAFGVPTGADADGSDACGNPGDGVFDAAADGGGVHAGNDTVIDGQESLFDVVDSVLRGDRFDAPLPTVGQVAAGHGSGPNGTADPNGSRVNGMTNPDGSAGADTPDGAASLDGGAASGGSNSGEAAGESGDSEFLVGVGVRADGSRVDLTAEQPTARAWIYERFATLVSRISMDQAGAGTPYALVVTATAEDLAHGTGEGTTGVETPIPIGELQARGLNGQVFFHLVSQKAKTVQVLTEKRFANKQQIAVVTARDKGCTFPGCDAPPGWCDANHVIPHARGGRTEINNLALACSAHHHLMDRSEWEMRMMANGRPAWVPPAAVDPAREPIFHPRFLAEDIITTLFDDLSGTGGPDEGGGGEPGANGSSRPPC</sequence>
<organism evidence="3 4">
    <name type="scientific">Brevibacterium casei</name>
    <dbReference type="NCBI Taxonomy" id="33889"/>
    <lineage>
        <taxon>Bacteria</taxon>
        <taxon>Bacillati</taxon>
        <taxon>Actinomycetota</taxon>
        <taxon>Actinomycetes</taxon>
        <taxon>Micrococcales</taxon>
        <taxon>Brevibacteriaceae</taxon>
        <taxon>Brevibacterium</taxon>
    </lineage>
</organism>
<gene>
    <name evidence="3" type="ORF">I6H47_10610</name>
</gene>
<feature type="region of interest" description="Disordered" evidence="1">
    <location>
        <begin position="795"/>
        <end position="821"/>
    </location>
</feature>
<feature type="compositionally biased region" description="Polar residues" evidence="1">
    <location>
        <begin position="115"/>
        <end position="124"/>
    </location>
</feature>
<proteinExistence type="predicted"/>
<feature type="region of interest" description="Disordered" evidence="1">
    <location>
        <begin position="434"/>
        <end position="471"/>
    </location>
</feature>
<dbReference type="Gene3D" id="1.10.30.50">
    <property type="match status" value="1"/>
</dbReference>
<evidence type="ECO:0000256" key="1">
    <source>
        <dbReference type="SAM" id="MobiDB-lite"/>
    </source>
</evidence>
<evidence type="ECO:0000313" key="4">
    <source>
        <dbReference type="Proteomes" id="UP000595374"/>
    </source>
</evidence>
<feature type="compositionally biased region" description="Acidic residues" evidence="1">
    <location>
        <begin position="94"/>
        <end position="103"/>
    </location>
</feature>